<dbReference type="Proteomes" id="UP000595814">
    <property type="component" value="Chromosome"/>
</dbReference>
<evidence type="ECO:0000313" key="1">
    <source>
        <dbReference type="EMBL" id="QQK06986.1"/>
    </source>
</evidence>
<evidence type="ECO:0000313" key="2">
    <source>
        <dbReference type="Proteomes" id="UP000595814"/>
    </source>
</evidence>
<gene>
    <name evidence="1" type="ORF">JFY71_06455</name>
</gene>
<keyword evidence="2" id="KW-1185">Reference proteome</keyword>
<sequence>MLKNFSVKILLKYSLDSVEIFEESVIIVKLNRIDEIKEKIEMYIQSLNNESEDEKVLELVSIIDYYELHNNISIDNDFVDVYSRYLSHEEIKAYI</sequence>
<protein>
    <submittedName>
        <fullName evidence="1">Uncharacterized protein</fullName>
    </submittedName>
</protein>
<organism evidence="1 2">
    <name type="scientific">Miniphocaeibacter halophilus</name>
    <dbReference type="NCBI Taxonomy" id="2931922"/>
    <lineage>
        <taxon>Bacteria</taxon>
        <taxon>Bacillati</taxon>
        <taxon>Bacillota</taxon>
        <taxon>Tissierellia</taxon>
        <taxon>Tissierellales</taxon>
        <taxon>Peptoniphilaceae</taxon>
        <taxon>Miniphocaeibacter</taxon>
    </lineage>
</organism>
<dbReference type="EMBL" id="CP066744">
    <property type="protein sequence ID" value="QQK06986.1"/>
    <property type="molecule type" value="Genomic_DNA"/>
</dbReference>
<reference evidence="1 2" key="1">
    <citation type="journal article" date="2022" name="Int. J. Syst. Evol. Microbiol.">
        <title>Miniphocaeibacter halophilus sp. nov., an ammonium-tolerant acetate-producing bacterium isolated from a biogas system.</title>
        <authorList>
            <person name="Schnurer A."/>
            <person name="Singh A."/>
            <person name="Bi S."/>
            <person name="Qiao W."/>
            <person name="Westerholm M."/>
        </authorList>
    </citation>
    <scope>NUCLEOTIDE SEQUENCE [LARGE SCALE GENOMIC DNA]</scope>
    <source>
        <strain evidence="1 2">AMB_01</strain>
    </source>
</reference>
<name>A0AC61MS08_9FIRM</name>
<accession>A0AC61MS08</accession>
<proteinExistence type="predicted"/>